<keyword evidence="3" id="KW-1185">Reference proteome</keyword>
<name>A0AA88E1W9_FICCA</name>
<proteinExistence type="predicted"/>
<comment type="caution">
    <text evidence="2">The sequence shown here is derived from an EMBL/GenBank/DDBJ whole genome shotgun (WGS) entry which is preliminary data.</text>
</comment>
<sequence length="373" mass="41749">MVSYRLATRAGLNGLAYGLNWTGLAAPITPCKRLVSWFDLVWIGRLQPLHGYVSDLPAILDAILWGVGAADCEMWNGHHHGFWKIGLNERISAFACSKAIGVIMYYVGKRLLGAFCGLLKPWQCPSHISQSAEPALHSIASEIAGRLLTYSIDSHQNSGYYMLRDLGAHWNVLVEEMELGSMSMPVICNCTLRALNRVGTCNDMQKLGKTVEIMVPAFRVVCMVAMTASLYLLCLESSRVIRAQTGSPFLQCGTFDNKISQVESKIDQSNIGQIKSQTILERLEAQIQATHLELMRLVKSTSFSNRLFMEKETKMKSLQTQLAALRVQTHLGFLAPSQVPWQFTTIPKEEQPLPTFPPREDHVLRLKRLLDQD</sequence>
<protein>
    <submittedName>
        <fullName evidence="2">Uncharacterized protein</fullName>
    </submittedName>
</protein>
<feature type="coiled-coil region" evidence="1">
    <location>
        <begin position="280"/>
        <end position="328"/>
    </location>
</feature>
<keyword evidence="1" id="KW-0175">Coiled coil</keyword>
<dbReference type="AlphaFoldDB" id="A0AA88E1W9"/>
<evidence type="ECO:0000313" key="3">
    <source>
        <dbReference type="Proteomes" id="UP001187192"/>
    </source>
</evidence>
<reference evidence="2" key="1">
    <citation type="submission" date="2023-07" db="EMBL/GenBank/DDBJ databases">
        <title>draft genome sequence of fig (Ficus carica).</title>
        <authorList>
            <person name="Takahashi T."/>
            <person name="Nishimura K."/>
        </authorList>
    </citation>
    <scope>NUCLEOTIDE SEQUENCE</scope>
</reference>
<gene>
    <name evidence="2" type="ORF">TIFTF001_035612</name>
</gene>
<organism evidence="2 3">
    <name type="scientific">Ficus carica</name>
    <name type="common">Common fig</name>
    <dbReference type="NCBI Taxonomy" id="3494"/>
    <lineage>
        <taxon>Eukaryota</taxon>
        <taxon>Viridiplantae</taxon>
        <taxon>Streptophyta</taxon>
        <taxon>Embryophyta</taxon>
        <taxon>Tracheophyta</taxon>
        <taxon>Spermatophyta</taxon>
        <taxon>Magnoliopsida</taxon>
        <taxon>eudicotyledons</taxon>
        <taxon>Gunneridae</taxon>
        <taxon>Pentapetalae</taxon>
        <taxon>rosids</taxon>
        <taxon>fabids</taxon>
        <taxon>Rosales</taxon>
        <taxon>Moraceae</taxon>
        <taxon>Ficeae</taxon>
        <taxon>Ficus</taxon>
    </lineage>
</organism>
<dbReference type="Proteomes" id="UP001187192">
    <property type="component" value="Unassembled WGS sequence"/>
</dbReference>
<dbReference type="EMBL" id="BTGU01000337">
    <property type="protein sequence ID" value="GMN66552.1"/>
    <property type="molecule type" value="Genomic_DNA"/>
</dbReference>
<evidence type="ECO:0000256" key="1">
    <source>
        <dbReference type="SAM" id="Coils"/>
    </source>
</evidence>
<accession>A0AA88E1W9</accession>
<evidence type="ECO:0000313" key="2">
    <source>
        <dbReference type="EMBL" id="GMN66552.1"/>
    </source>
</evidence>